<dbReference type="Proteomes" id="UP000250078">
    <property type="component" value="Unassembled WGS sequence"/>
</dbReference>
<evidence type="ECO:0000313" key="1">
    <source>
        <dbReference type="EMBL" id="OCK88414.1"/>
    </source>
</evidence>
<protein>
    <submittedName>
        <fullName evidence="1">Uncharacterized protein</fullName>
    </submittedName>
</protein>
<name>A0ACC8EPS1_9PEZI</name>
<sequence>MHLKRHSKKFPQLPLSVLIATQAVGSITSRVLPNNNIWVLGTILSYNGVGWEEKYVYDRPSIRASLQLSTIDISRIHSTNEDTPTKVLHVEIFRILIGRSVGIAKLCRR</sequence>
<dbReference type="EMBL" id="KV748243">
    <property type="protein sequence ID" value="OCK88414.1"/>
    <property type="molecule type" value="Genomic_DNA"/>
</dbReference>
<reference evidence="1 2" key="1">
    <citation type="journal article" date="2016" name="Nat. Commun.">
        <title>Ectomycorrhizal ecology is imprinted in the genome of the dominant symbiotic fungus Cenococcum geophilum.</title>
        <authorList>
            <consortium name="DOE Joint Genome Institute"/>
            <person name="Peter M."/>
            <person name="Kohler A."/>
            <person name="Ohm R.A."/>
            <person name="Kuo A."/>
            <person name="Krutzmann J."/>
            <person name="Morin E."/>
            <person name="Arend M."/>
            <person name="Barry K.W."/>
            <person name="Binder M."/>
            <person name="Choi C."/>
            <person name="Clum A."/>
            <person name="Copeland A."/>
            <person name="Grisel N."/>
            <person name="Haridas S."/>
            <person name="Kipfer T."/>
            <person name="LaButti K."/>
            <person name="Lindquist E."/>
            <person name="Lipzen A."/>
            <person name="Maire R."/>
            <person name="Meier B."/>
            <person name="Mihaltcheva S."/>
            <person name="Molinier V."/>
            <person name="Murat C."/>
            <person name="Poggeler S."/>
            <person name="Quandt C.A."/>
            <person name="Sperisen C."/>
            <person name="Tritt A."/>
            <person name="Tisserant E."/>
            <person name="Crous P.W."/>
            <person name="Henrissat B."/>
            <person name="Nehls U."/>
            <person name="Egli S."/>
            <person name="Spatafora J.W."/>
            <person name="Grigoriev I.V."/>
            <person name="Martin F.M."/>
        </authorList>
    </citation>
    <scope>NUCLEOTIDE SEQUENCE [LARGE SCALE GENOMIC DNA]</scope>
    <source>
        <strain evidence="1 2">1.58</strain>
    </source>
</reference>
<evidence type="ECO:0000313" key="2">
    <source>
        <dbReference type="Proteomes" id="UP000250078"/>
    </source>
</evidence>
<organism evidence="1 2">
    <name type="scientific">Cenococcum geophilum 1.58</name>
    <dbReference type="NCBI Taxonomy" id="794803"/>
    <lineage>
        <taxon>Eukaryota</taxon>
        <taxon>Fungi</taxon>
        <taxon>Dikarya</taxon>
        <taxon>Ascomycota</taxon>
        <taxon>Pezizomycotina</taxon>
        <taxon>Dothideomycetes</taxon>
        <taxon>Pleosporomycetidae</taxon>
        <taxon>Gloniales</taxon>
        <taxon>Gloniaceae</taxon>
        <taxon>Cenococcum</taxon>
    </lineage>
</organism>
<gene>
    <name evidence="1" type="ORF">K441DRAFT_312758</name>
</gene>
<proteinExistence type="predicted"/>
<accession>A0ACC8EPS1</accession>
<keyword evidence="2" id="KW-1185">Reference proteome</keyword>